<evidence type="ECO:0000256" key="1">
    <source>
        <dbReference type="ARBA" id="ARBA00001400"/>
    </source>
</evidence>
<dbReference type="OrthoDB" id="9804372at2"/>
<dbReference type="PANTHER" id="PTHR11264">
    <property type="entry name" value="URACIL-DNA GLYCOSYLASE"/>
    <property type="match status" value="1"/>
</dbReference>
<keyword evidence="9" id="KW-0963">Cytoplasm</keyword>
<evidence type="ECO:0000259" key="12">
    <source>
        <dbReference type="SMART" id="SM00986"/>
    </source>
</evidence>
<sequence length="230" mass="25862">MTTLKPQWQKIIAHEQQQDYFQQLSKTVAQQRTNGEVVFPLEEDVFSAFSTVDLSDVKVVILGQDPYHGLGKSGESQAHGLAFSVRKGIKVPPSLVNIYKELSQDITDFITPKHGYLTEWAEQGVLLLNTVLTVKQGQAHSHAKLGWETFTDKIIAELNRHNDGCVFVLWGSHAQKKGKNIDQQKHLVLSGPHPSPLSAYRGFFGCQHFSKANTWLQTQNKSVINWQISD</sequence>
<evidence type="ECO:0000313" key="14">
    <source>
        <dbReference type="Proteomes" id="UP000202259"/>
    </source>
</evidence>
<accession>A0A222G905</accession>
<evidence type="ECO:0000256" key="8">
    <source>
        <dbReference type="ARBA" id="ARBA00023204"/>
    </source>
</evidence>
<keyword evidence="8 9" id="KW-0234">DNA repair</keyword>
<keyword evidence="14" id="KW-1185">Reference proteome</keyword>
<dbReference type="InterPro" id="IPR002043">
    <property type="entry name" value="UDG_fam1"/>
</dbReference>
<comment type="function">
    <text evidence="2 9 11">Excises uracil residues from the DNA which can arise as a result of misincorporation of dUMP residues by DNA polymerase or due to deamination of cytosine.</text>
</comment>
<evidence type="ECO:0000256" key="10">
    <source>
        <dbReference type="PROSITE-ProRule" id="PRU10072"/>
    </source>
</evidence>
<gene>
    <name evidence="9" type="primary">ung</name>
    <name evidence="13" type="ORF">B5D82_11800</name>
</gene>
<feature type="domain" description="Uracil-DNA glycosylase-like" evidence="12">
    <location>
        <begin position="49"/>
        <end position="216"/>
    </location>
</feature>
<dbReference type="PROSITE" id="PS00130">
    <property type="entry name" value="U_DNA_GLYCOSYLASE"/>
    <property type="match status" value="1"/>
</dbReference>
<dbReference type="SMART" id="SM00986">
    <property type="entry name" value="UDG"/>
    <property type="match status" value="1"/>
</dbReference>
<dbReference type="NCBIfam" id="NF003589">
    <property type="entry name" value="PRK05254.1-2"/>
    <property type="match status" value="1"/>
</dbReference>
<evidence type="ECO:0000256" key="5">
    <source>
        <dbReference type="ARBA" id="ARBA00018429"/>
    </source>
</evidence>
<dbReference type="KEGG" id="cber:B5D82_11800"/>
<evidence type="ECO:0000313" key="13">
    <source>
        <dbReference type="EMBL" id="ASP48388.1"/>
    </source>
</evidence>
<feature type="active site" description="Proton acceptor" evidence="9 10">
    <location>
        <position position="65"/>
    </location>
</feature>
<dbReference type="PANTHER" id="PTHR11264:SF0">
    <property type="entry name" value="URACIL-DNA GLYCOSYLASE"/>
    <property type="match status" value="1"/>
</dbReference>
<organism evidence="13 14">
    <name type="scientific">Cognaticolwellia beringensis</name>
    <dbReference type="NCBI Taxonomy" id="1967665"/>
    <lineage>
        <taxon>Bacteria</taxon>
        <taxon>Pseudomonadati</taxon>
        <taxon>Pseudomonadota</taxon>
        <taxon>Gammaproteobacteria</taxon>
        <taxon>Alteromonadales</taxon>
        <taxon>Colwelliaceae</taxon>
        <taxon>Cognaticolwellia</taxon>
    </lineage>
</organism>
<dbReference type="InterPro" id="IPR018085">
    <property type="entry name" value="Ura-DNA_Glyclase_AS"/>
</dbReference>
<dbReference type="Gene3D" id="3.40.470.10">
    <property type="entry name" value="Uracil-DNA glycosylase-like domain"/>
    <property type="match status" value="1"/>
</dbReference>
<dbReference type="Pfam" id="PF03167">
    <property type="entry name" value="UDG"/>
    <property type="match status" value="1"/>
</dbReference>
<protein>
    <recommendedName>
        <fullName evidence="5 9">Uracil-DNA glycosylase</fullName>
        <shortName evidence="9">UDG</shortName>
        <ecNumber evidence="4 9">3.2.2.27</ecNumber>
    </recommendedName>
</protein>
<dbReference type="SMART" id="SM00987">
    <property type="entry name" value="UreE_C"/>
    <property type="match status" value="1"/>
</dbReference>
<dbReference type="HAMAP" id="MF_00148">
    <property type="entry name" value="UDG"/>
    <property type="match status" value="1"/>
</dbReference>
<dbReference type="InterPro" id="IPR005122">
    <property type="entry name" value="Uracil-DNA_glycosylase-like"/>
</dbReference>
<dbReference type="InterPro" id="IPR036895">
    <property type="entry name" value="Uracil-DNA_glycosylase-like_sf"/>
</dbReference>
<dbReference type="SUPFAM" id="SSF52141">
    <property type="entry name" value="Uracil-DNA glycosylase-like"/>
    <property type="match status" value="1"/>
</dbReference>
<comment type="catalytic activity">
    <reaction evidence="1 9 11">
        <text>Hydrolyzes single-stranded DNA or mismatched double-stranded DNA and polynucleotides, releasing free uracil.</text>
        <dbReference type="EC" id="3.2.2.27"/>
    </reaction>
</comment>
<keyword evidence="7 9" id="KW-0378">Hydrolase</keyword>
<dbReference type="AlphaFoldDB" id="A0A222G905"/>
<comment type="subcellular location">
    <subcellularLocation>
        <location evidence="9">Cytoplasm</location>
    </subcellularLocation>
</comment>
<dbReference type="GO" id="GO:0097510">
    <property type="term" value="P:base-excision repair, AP site formation via deaminated base removal"/>
    <property type="evidence" value="ECO:0007669"/>
    <property type="project" value="TreeGrafter"/>
</dbReference>
<dbReference type="Proteomes" id="UP000202259">
    <property type="component" value="Chromosome"/>
</dbReference>
<dbReference type="EC" id="3.2.2.27" evidence="4 9"/>
<evidence type="ECO:0000256" key="4">
    <source>
        <dbReference type="ARBA" id="ARBA00012030"/>
    </source>
</evidence>
<dbReference type="NCBIfam" id="NF003592">
    <property type="entry name" value="PRK05254.1-5"/>
    <property type="match status" value="1"/>
</dbReference>
<dbReference type="RefSeq" id="WP_081151754.1">
    <property type="nucleotide sequence ID" value="NZ_CP020465.1"/>
</dbReference>
<evidence type="ECO:0000256" key="11">
    <source>
        <dbReference type="RuleBase" id="RU003780"/>
    </source>
</evidence>
<reference evidence="13 14" key="1">
    <citation type="submission" date="2017-08" db="EMBL/GenBank/DDBJ databases">
        <title>Complete genome of Colwellia sp. NB097-1, a psychrophile bacterium ioslated from Bering Sea.</title>
        <authorList>
            <person name="Chen X."/>
        </authorList>
    </citation>
    <scope>NUCLEOTIDE SEQUENCE [LARGE SCALE GENOMIC DNA]</scope>
    <source>
        <strain evidence="13 14">NB097-1</strain>
    </source>
</reference>
<evidence type="ECO:0000256" key="9">
    <source>
        <dbReference type="HAMAP-Rule" id="MF_00148"/>
    </source>
</evidence>
<evidence type="ECO:0000256" key="3">
    <source>
        <dbReference type="ARBA" id="ARBA00008184"/>
    </source>
</evidence>
<comment type="similarity">
    <text evidence="3 9 11">Belongs to the uracil-DNA glycosylase (UDG) superfamily. UNG family.</text>
</comment>
<proteinExistence type="inferred from homology"/>
<dbReference type="FunFam" id="3.40.470.10:FF:000001">
    <property type="entry name" value="Uracil-DNA glycosylase"/>
    <property type="match status" value="1"/>
</dbReference>
<evidence type="ECO:0000256" key="7">
    <source>
        <dbReference type="ARBA" id="ARBA00022801"/>
    </source>
</evidence>
<evidence type="ECO:0000256" key="6">
    <source>
        <dbReference type="ARBA" id="ARBA00022763"/>
    </source>
</evidence>
<dbReference type="GO" id="GO:0005737">
    <property type="term" value="C:cytoplasm"/>
    <property type="evidence" value="ECO:0007669"/>
    <property type="project" value="UniProtKB-SubCell"/>
</dbReference>
<dbReference type="CDD" id="cd10027">
    <property type="entry name" value="UDG-F1-like"/>
    <property type="match status" value="1"/>
</dbReference>
<evidence type="ECO:0000256" key="2">
    <source>
        <dbReference type="ARBA" id="ARBA00002631"/>
    </source>
</evidence>
<dbReference type="GO" id="GO:0004844">
    <property type="term" value="F:uracil DNA N-glycosylase activity"/>
    <property type="evidence" value="ECO:0007669"/>
    <property type="project" value="UniProtKB-UniRule"/>
</dbReference>
<dbReference type="NCBIfam" id="TIGR00628">
    <property type="entry name" value="ung"/>
    <property type="match status" value="1"/>
</dbReference>
<dbReference type="NCBIfam" id="NF003591">
    <property type="entry name" value="PRK05254.1-4"/>
    <property type="match status" value="1"/>
</dbReference>
<name>A0A222G905_9GAMM</name>
<dbReference type="EMBL" id="CP020465">
    <property type="protein sequence ID" value="ASP48388.1"/>
    <property type="molecule type" value="Genomic_DNA"/>
</dbReference>
<dbReference type="NCBIfam" id="NF003588">
    <property type="entry name" value="PRK05254.1-1"/>
    <property type="match status" value="1"/>
</dbReference>
<keyword evidence="6 9" id="KW-0227">DNA damage</keyword>